<protein>
    <submittedName>
        <fullName evidence="2">Uncharacterized protein</fullName>
    </submittedName>
</protein>
<sequence>MPTIVNSHAPPPLSQDPLIAAVICASAPAVSQILPPSIAPPVNNNTTIARTDSSDSFINIEPPQAPAATRTLITNHPSSLAVTNANEVHNFCIEARDAFKQPSTTAAWITNNVPTVQMIDQIIHVVSDQFQAQQLRVQHKIQEQPAANPFGFLDYPPDDYFDHPQPWYELRRTSHCGKDSRIKTIVNNMHPLTIDGVATNKRLLRFFIHLENNHKALATNLNLRMLIPTALTNPQAATVPASRNQQAFAPWEQHIHYNAVPAPYITTPTDSSRASSQSSEPQLVLPALPLPTTVSVTTLDTRALNQSTSAANMAIPSKEITSAAPI</sequence>
<organism evidence="1 2">
    <name type="scientific">Romanomermis culicivorax</name>
    <name type="common">Nematode worm</name>
    <dbReference type="NCBI Taxonomy" id="13658"/>
    <lineage>
        <taxon>Eukaryota</taxon>
        <taxon>Metazoa</taxon>
        <taxon>Ecdysozoa</taxon>
        <taxon>Nematoda</taxon>
        <taxon>Enoplea</taxon>
        <taxon>Dorylaimia</taxon>
        <taxon>Mermithida</taxon>
        <taxon>Mermithoidea</taxon>
        <taxon>Mermithidae</taxon>
        <taxon>Romanomermis</taxon>
    </lineage>
</organism>
<dbReference type="AlphaFoldDB" id="A0A915JXW4"/>
<name>A0A915JXW4_ROMCU</name>
<evidence type="ECO:0000313" key="2">
    <source>
        <dbReference type="WBParaSite" id="nRc.2.0.1.t31296-RA"/>
    </source>
</evidence>
<accession>A0A915JXW4</accession>
<keyword evidence="1" id="KW-1185">Reference proteome</keyword>
<evidence type="ECO:0000313" key="1">
    <source>
        <dbReference type="Proteomes" id="UP000887565"/>
    </source>
</evidence>
<proteinExistence type="predicted"/>
<dbReference type="Proteomes" id="UP000887565">
    <property type="component" value="Unplaced"/>
</dbReference>
<reference evidence="2" key="1">
    <citation type="submission" date="2022-11" db="UniProtKB">
        <authorList>
            <consortium name="WormBaseParasite"/>
        </authorList>
    </citation>
    <scope>IDENTIFICATION</scope>
</reference>
<dbReference type="WBParaSite" id="nRc.2.0.1.t31296-RA">
    <property type="protein sequence ID" value="nRc.2.0.1.t31296-RA"/>
    <property type="gene ID" value="nRc.2.0.1.g31296"/>
</dbReference>